<protein>
    <submittedName>
        <fullName evidence="1">Uncharacterized protein</fullName>
    </submittedName>
</protein>
<evidence type="ECO:0000313" key="1">
    <source>
        <dbReference type="EMBL" id="KAK4511941.1"/>
    </source>
</evidence>
<evidence type="ECO:0000313" key="2">
    <source>
        <dbReference type="Proteomes" id="UP001304243"/>
    </source>
</evidence>
<dbReference type="RefSeq" id="XP_064678607.1">
    <property type="nucleotide sequence ID" value="XM_064823295.1"/>
</dbReference>
<comment type="caution">
    <text evidence="1">The sequence shown here is derived from an EMBL/GenBank/DDBJ whole genome shotgun (WGS) entry which is preliminary data.</text>
</comment>
<dbReference type="GeneID" id="89947642"/>
<dbReference type="Proteomes" id="UP001304243">
    <property type="component" value="Unassembled WGS sequence"/>
</dbReference>
<keyword evidence="2" id="KW-1185">Reference proteome</keyword>
<dbReference type="AlphaFoldDB" id="A0AAN7HXY9"/>
<sequence>MTFSYIQGGFLNALQSDASDSNDLNLLYQSQVNAFKEDTLPNESYEDHMTSDSSVNQGHDLEDIVYPDYTGLTVDDYGWGINCNLLLNGYKSSLASGTNPFYGSGVVPDLYGSVNQVDEAASAESAIQPDSPQPSFSSIIDYSACASDGEQEITQAIPEQLPIDGDVSPNYEWRLNELEWNEFKEIPRSTCSAFIGEDNTNAILGASQHNLLYVDRLPPMFEDDQKGRIFSSWPRYGYDSNDMAAFKNVVSDNTSGHKLQSTAGALTKAGSIANPTANLNKSFREHAIRGPQSQANRASLLRKPNSNIVGNRAMHYTNTRSLSNWDTMQYNSHIQSVRQPPLFDYNSALADAGTSIQGAFARTNMLNSSTGHWFTVCNHADREVALINENKRSNYFLRKDRNASNVRKDGY</sequence>
<reference evidence="1 2" key="1">
    <citation type="submission" date="2022-11" db="EMBL/GenBank/DDBJ databases">
        <title>Mucor velutinosus strain NIH1002 WGS.</title>
        <authorList>
            <person name="Subramanian P."/>
            <person name="Mullikin J.C."/>
            <person name="Segre J.A."/>
            <person name="Zelazny A.M."/>
        </authorList>
    </citation>
    <scope>NUCLEOTIDE SEQUENCE [LARGE SCALE GENOMIC DNA]</scope>
    <source>
        <strain evidence="1 2">NIH1002</strain>
    </source>
</reference>
<gene>
    <name evidence="1" type="ORF">ATC70_003940</name>
</gene>
<name>A0AAN7HXY9_9FUNG</name>
<organism evidence="1 2">
    <name type="scientific">Mucor velutinosus</name>
    <dbReference type="NCBI Taxonomy" id="708070"/>
    <lineage>
        <taxon>Eukaryota</taxon>
        <taxon>Fungi</taxon>
        <taxon>Fungi incertae sedis</taxon>
        <taxon>Mucoromycota</taxon>
        <taxon>Mucoromycotina</taxon>
        <taxon>Mucoromycetes</taxon>
        <taxon>Mucorales</taxon>
        <taxon>Mucorineae</taxon>
        <taxon>Mucoraceae</taxon>
        <taxon>Mucor</taxon>
    </lineage>
</organism>
<accession>A0AAN7HXY9</accession>
<dbReference type="EMBL" id="JASEJX010000025">
    <property type="protein sequence ID" value="KAK4511941.1"/>
    <property type="molecule type" value="Genomic_DNA"/>
</dbReference>
<proteinExistence type="predicted"/>